<dbReference type="EMBL" id="CH473959">
    <property type="protein sequence ID" value="EDM15103.1"/>
    <property type="molecule type" value="Genomic_DNA"/>
</dbReference>
<feature type="compositionally biased region" description="Basic and acidic residues" evidence="1">
    <location>
        <begin position="42"/>
        <end position="52"/>
    </location>
</feature>
<protein>
    <submittedName>
        <fullName evidence="2">RCG28058</fullName>
    </submittedName>
</protein>
<feature type="compositionally biased region" description="Basic and acidic residues" evidence="1">
    <location>
        <begin position="71"/>
        <end position="94"/>
    </location>
</feature>
<reference evidence="3" key="1">
    <citation type="submission" date="2005-09" db="EMBL/GenBank/DDBJ databases">
        <authorList>
            <person name="Mural R.J."/>
            <person name="Li P.W."/>
            <person name="Adams M.D."/>
            <person name="Amanatides P.G."/>
            <person name="Baden-Tillson H."/>
            <person name="Barnstead M."/>
            <person name="Chin S.H."/>
            <person name="Dew I."/>
            <person name="Evans C.A."/>
            <person name="Ferriera S."/>
            <person name="Flanigan M."/>
            <person name="Fosler C."/>
            <person name="Glodek A."/>
            <person name="Gu Z."/>
            <person name="Holt R.A."/>
            <person name="Jennings D."/>
            <person name="Kraft C.L."/>
            <person name="Lu F."/>
            <person name="Nguyen T."/>
            <person name="Nusskern D.R."/>
            <person name="Pfannkoch C.M."/>
            <person name="Sitter C."/>
            <person name="Sutton G.G."/>
            <person name="Venter J.C."/>
            <person name="Wang Z."/>
            <person name="Woodage T."/>
            <person name="Zheng X.H."/>
            <person name="Zhong F."/>
        </authorList>
    </citation>
    <scope>NUCLEOTIDE SEQUENCE [LARGE SCALE GENOMIC DNA]</scope>
    <source>
        <strain>BN</strain>
        <strain evidence="3">Sprague-Dawley</strain>
    </source>
</reference>
<name>A6IE15_RAT</name>
<accession>A6IE15</accession>
<feature type="region of interest" description="Disordered" evidence="1">
    <location>
        <begin position="41"/>
        <end position="100"/>
    </location>
</feature>
<evidence type="ECO:0000313" key="3">
    <source>
        <dbReference type="Proteomes" id="UP000234681"/>
    </source>
</evidence>
<evidence type="ECO:0000313" key="2">
    <source>
        <dbReference type="EMBL" id="EDM15103.1"/>
    </source>
</evidence>
<dbReference type="Proteomes" id="UP000234681">
    <property type="component" value="Chromosome 4"/>
</dbReference>
<dbReference type="AlphaFoldDB" id="A6IE15"/>
<gene>
    <name evidence="2" type="ORF">rCG_28058</name>
</gene>
<organism evidence="2 3">
    <name type="scientific">Rattus norvegicus</name>
    <name type="common">Rat</name>
    <dbReference type="NCBI Taxonomy" id="10116"/>
    <lineage>
        <taxon>Eukaryota</taxon>
        <taxon>Metazoa</taxon>
        <taxon>Chordata</taxon>
        <taxon>Craniata</taxon>
        <taxon>Vertebrata</taxon>
        <taxon>Euteleostomi</taxon>
        <taxon>Mammalia</taxon>
        <taxon>Eutheria</taxon>
        <taxon>Euarchontoglires</taxon>
        <taxon>Glires</taxon>
        <taxon>Rodentia</taxon>
        <taxon>Myomorpha</taxon>
        <taxon>Muroidea</taxon>
        <taxon>Muridae</taxon>
        <taxon>Murinae</taxon>
        <taxon>Rattus</taxon>
    </lineage>
</organism>
<proteinExistence type="predicted"/>
<evidence type="ECO:0000256" key="1">
    <source>
        <dbReference type="SAM" id="MobiDB-lite"/>
    </source>
</evidence>
<sequence length="100" mass="11238">MENSKLFEKKNEELVRYLWEIGISISIPLRLAWLLPKIGSESPKEAGRDKQGLLKAQPGADTGPFNTSYWAKEETTAGKGRKADGIFKGKDCREPWNSLD</sequence>